<evidence type="ECO:0000313" key="2">
    <source>
        <dbReference type="EMBL" id="MBA9026917.1"/>
    </source>
</evidence>
<comment type="caution">
    <text evidence="2">The sequence shown here is derived from an EMBL/GenBank/DDBJ whole genome shotgun (WGS) entry which is preliminary data.</text>
</comment>
<keyword evidence="3" id="KW-1185">Reference proteome</keyword>
<dbReference type="Proteomes" id="UP000626697">
    <property type="component" value="Unassembled WGS sequence"/>
</dbReference>
<keyword evidence="1" id="KW-1133">Transmembrane helix</keyword>
<accession>A0ABR6CPF2</accession>
<keyword evidence="1" id="KW-0812">Transmembrane</keyword>
<dbReference type="RefSeq" id="WP_182502609.1">
    <property type="nucleotide sequence ID" value="NZ_JACJHX010000005.1"/>
</dbReference>
<gene>
    <name evidence="2" type="ORF">HNP81_002202</name>
</gene>
<name>A0ABR6CPF2_9BACI</name>
<evidence type="ECO:0000256" key="1">
    <source>
        <dbReference type="SAM" id="Phobius"/>
    </source>
</evidence>
<organism evidence="2 3">
    <name type="scientific">Peribacillus huizhouensis</name>
    <dbReference type="NCBI Taxonomy" id="1501239"/>
    <lineage>
        <taxon>Bacteria</taxon>
        <taxon>Bacillati</taxon>
        <taxon>Bacillota</taxon>
        <taxon>Bacilli</taxon>
        <taxon>Bacillales</taxon>
        <taxon>Bacillaceae</taxon>
        <taxon>Peribacillus</taxon>
    </lineage>
</organism>
<sequence length="48" mass="5274">MTNPMIPAMIMVVNIFPLIAMISKTNGKIKKEAVITKGPDPATTIYRL</sequence>
<proteinExistence type="predicted"/>
<dbReference type="EMBL" id="JACJHX010000005">
    <property type="protein sequence ID" value="MBA9026917.1"/>
    <property type="molecule type" value="Genomic_DNA"/>
</dbReference>
<evidence type="ECO:0000313" key="3">
    <source>
        <dbReference type="Proteomes" id="UP000626697"/>
    </source>
</evidence>
<feature type="transmembrane region" description="Helical" evidence="1">
    <location>
        <begin position="6"/>
        <end position="23"/>
    </location>
</feature>
<reference evidence="2 3" key="1">
    <citation type="submission" date="2020-08" db="EMBL/GenBank/DDBJ databases">
        <title>Genomic Encyclopedia of Type Strains, Phase IV (KMG-IV): sequencing the most valuable type-strain genomes for metagenomic binning, comparative biology and taxonomic classification.</title>
        <authorList>
            <person name="Goeker M."/>
        </authorList>
    </citation>
    <scope>NUCLEOTIDE SEQUENCE [LARGE SCALE GENOMIC DNA]</scope>
    <source>
        <strain evidence="2 3">DSM 105481</strain>
    </source>
</reference>
<protein>
    <submittedName>
        <fullName evidence="2">Uncharacterized protein</fullName>
    </submittedName>
</protein>
<keyword evidence="1" id="KW-0472">Membrane</keyword>